<evidence type="ECO:0000313" key="6">
    <source>
        <dbReference type="Proteomes" id="UP000305654"/>
    </source>
</evidence>
<dbReference type="AlphaFoldDB" id="A0A5R9JGZ4"/>
<gene>
    <name evidence="5" type="ORF">FE263_04530</name>
</gene>
<keyword evidence="6" id="KW-1185">Reference proteome</keyword>
<sequence>MERRAAMRRPTITDLAREAEVSISTVDRVLNGRLPVHPQTASRVLAAADRIGFYAAGLIRQRLEAQAPARRLGFVLQQRSAPFYQALGAALREAVLACRTIRGQPVIEYLDDLTPAAVSDALRRIGGQTDALALVAADHAHVSRAIDELHEQAVPVFALLSDLTAPTRAGYAGLDSRKAGRFAGWAISRLARVPGPVAIMLGSHRYLGHELCELGYRSYFRETGTGGSGSSFKVLEALVSLEEPRLAYEATADLLRRTPDLVGLYVAGGGIEGVIGMLRDRIQGGETGHLVTVCNELTGVTRAALIDGIVDVVIAHPLERIANDLVAAMIHSIGRPSPAAPVQVMLPFELYTPENL</sequence>
<dbReference type="Gene3D" id="1.10.260.40">
    <property type="entry name" value="lambda repressor-like DNA-binding domains"/>
    <property type="match status" value="1"/>
</dbReference>
<dbReference type="PANTHER" id="PTHR30146:SF152">
    <property type="entry name" value="TRANSCRIPTIONAL REGULATORY PROTEIN"/>
    <property type="match status" value="1"/>
</dbReference>
<dbReference type="Proteomes" id="UP000305654">
    <property type="component" value="Unassembled WGS sequence"/>
</dbReference>
<comment type="caution">
    <text evidence="5">The sequence shown here is derived from an EMBL/GenBank/DDBJ whole genome shotgun (WGS) entry which is preliminary data.</text>
</comment>
<dbReference type="PROSITE" id="PS00356">
    <property type="entry name" value="HTH_LACI_1"/>
    <property type="match status" value="1"/>
</dbReference>
<protein>
    <submittedName>
        <fullName evidence="5">LacI family transcriptional regulator</fullName>
    </submittedName>
</protein>
<dbReference type="Pfam" id="PF13407">
    <property type="entry name" value="Peripla_BP_4"/>
    <property type="match status" value="1"/>
</dbReference>
<dbReference type="CDD" id="cd06307">
    <property type="entry name" value="PBP1_sugar_binding"/>
    <property type="match status" value="1"/>
</dbReference>
<dbReference type="InterPro" id="IPR010982">
    <property type="entry name" value="Lambda_DNA-bd_dom_sf"/>
</dbReference>
<dbReference type="InterPro" id="IPR025997">
    <property type="entry name" value="SBP_2_dom"/>
</dbReference>
<dbReference type="Gene3D" id="3.40.50.2300">
    <property type="match status" value="2"/>
</dbReference>
<reference evidence="5 6" key="1">
    <citation type="submission" date="2019-05" db="EMBL/GenBank/DDBJ databases">
        <authorList>
            <person name="Pankratov T."/>
            <person name="Grouzdev D."/>
        </authorList>
    </citation>
    <scope>NUCLEOTIDE SEQUENCE [LARGE SCALE GENOMIC DNA]</scope>
    <source>
        <strain evidence="5 6">KEBCLARHB70R</strain>
    </source>
</reference>
<dbReference type="InterPro" id="IPR028082">
    <property type="entry name" value="Peripla_BP_I"/>
</dbReference>
<dbReference type="PANTHER" id="PTHR30146">
    <property type="entry name" value="LACI-RELATED TRANSCRIPTIONAL REPRESSOR"/>
    <property type="match status" value="1"/>
</dbReference>
<evidence type="ECO:0000256" key="1">
    <source>
        <dbReference type="ARBA" id="ARBA00023015"/>
    </source>
</evidence>
<dbReference type="InterPro" id="IPR000843">
    <property type="entry name" value="HTH_LacI"/>
</dbReference>
<dbReference type="SUPFAM" id="SSF53822">
    <property type="entry name" value="Periplasmic binding protein-like I"/>
    <property type="match status" value="1"/>
</dbReference>
<keyword evidence="2" id="KW-0238">DNA-binding</keyword>
<dbReference type="CDD" id="cd01392">
    <property type="entry name" value="HTH_LacI"/>
    <property type="match status" value="1"/>
</dbReference>
<dbReference type="PROSITE" id="PS50932">
    <property type="entry name" value="HTH_LACI_2"/>
    <property type="match status" value="1"/>
</dbReference>
<evidence type="ECO:0000256" key="2">
    <source>
        <dbReference type="ARBA" id="ARBA00023125"/>
    </source>
</evidence>
<proteinExistence type="predicted"/>
<keyword evidence="3" id="KW-0804">Transcription</keyword>
<evidence type="ECO:0000313" key="5">
    <source>
        <dbReference type="EMBL" id="TLU74696.1"/>
    </source>
</evidence>
<feature type="domain" description="HTH lacI-type" evidence="4">
    <location>
        <begin position="10"/>
        <end position="53"/>
    </location>
</feature>
<keyword evidence="1" id="KW-0805">Transcription regulation</keyword>
<dbReference type="SUPFAM" id="SSF47413">
    <property type="entry name" value="lambda repressor-like DNA-binding domains"/>
    <property type="match status" value="1"/>
</dbReference>
<dbReference type="Pfam" id="PF00356">
    <property type="entry name" value="LacI"/>
    <property type="match status" value="1"/>
</dbReference>
<dbReference type="GO" id="GO:0003700">
    <property type="term" value="F:DNA-binding transcription factor activity"/>
    <property type="evidence" value="ECO:0007669"/>
    <property type="project" value="TreeGrafter"/>
</dbReference>
<accession>A0A5R9JGZ4</accession>
<name>A0A5R9JGZ4_9PROT</name>
<dbReference type="EMBL" id="VCDI01000001">
    <property type="protein sequence ID" value="TLU74696.1"/>
    <property type="molecule type" value="Genomic_DNA"/>
</dbReference>
<dbReference type="GO" id="GO:0000976">
    <property type="term" value="F:transcription cis-regulatory region binding"/>
    <property type="evidence" value="ECO:0007669"/>
    <property type="project" value="TreeGrafter"/>
</dbReference>
<dbReference type="OrthoDB" id="9805774at2"/>
<dbReference type="SMART" id="SM00354">
    <property type="entry name" value="HTH_LACI"/>
    <property type="match status" value="1"/>
</dbReference>
<organism evidence="5 6">
    <name type="scientific">Lichenicoccus roseus</name>
    <dbReference type="NCBI Taxonomy" id="2683649"/>
    <lineage>
        <taxon>Bacteria</taxon>
        <taxon>Pseudomonadati</taxon>
        <taxon>Pseudomonadota</taxon>
        <taxon>Alphaproteobacteria</taxon>
        <taxon>Acetobacterales</taxon>
        <taxon>Acetobacteraceae</taxon>
        <taxon>Lichenicoccus</taxon>
    </lineage>
</organism>
<evidence type="ECO:0000259" key="4">
    <source>
        <dbReference type="PROSITE" id="PS50932"/>
    </source>
</evidence>
<evidence type="ECO:0000256" key="3">
    <source>
        <dbReference type="ARBA" id="ARBA00023163"/>
    </source>
</evidence>